<dbReference type="AlphaFoldDB" id="A0A2M9G116"/>
<keyword evidence="3" id="KW-1185">Reference proteome</keyword>
<keyword evidence="1" id="KW-0732">Signal</keyword>
<accession>A0A2M9G116</accession>
<evidence type="ECO:0000256" key="1">
    <source>
        <dbReference type="SAM" id="SignalP"/>
    </source>
</evidence>
<dbReference type="Proteomes" id="UP000229498">
    <property type="component" value="Unassembled WGS sequence"/>
</dbReference>
<dbReference type="InterPro" id="IPR021379">
    <property type="entry name" value="DUF3012"/>
</dbReference>
<dbReference type="EMBL" id="PHIG01000033">
    <property type="protein sequence ID" value="PJK29389.1"/>
    <property type="molecule type" value="Genomic_DNA"/>
</dbReference>
<comment type="caution">
    <text evidence="2">The sequence shown here is derived from an EMBL/GenBank/DDBJ whole genome shotgun (WGS) entry which is preliminary data.</text>
</comment>
<protein>
    <submittedName>
        <fullName evidence="2">DUF3012 domain-containing protein</fullName>
    </submittedName>
</protein>
<dbReference type="OrthoDB" id="5609437at2"/>
<evidence type="ECO:0000313" key="2">
    <source>
        <dbReference type="EMBL" id="PJK29389.1"/>
    </source>
</evidence>
<sequence length="62" mass="6670">MRATGLAKWGAAAALLALAAACEPEVGSDEWCAGMEEKPKGEWTLNETAEFTKNCIIKMPKE</sequence>
<gene>
    <name evidence="2" type="ORF">CVT23_12375</name>
</gene>
<dbReference type="Pfam" id="PF11216">
    <property type="entry name" value="DUF3012"/>
    <property type="match status" value="1"/>
</dbReference>
<proteinExistence type="predicted"/>
<feature type="signal peptide" evidence="1">
    <location>
        <begin position="1"/>
        <end position="19"/>
    </location>
</feature>
<name>A0A2M9G116_9PROT</name>
<reference evidence="2 3" key="1">
    <citation type="submission" date="2017-11" db="EMBL/GenBank/DDBJ databases">
        <title>Draft genome sequence of Rhizobiales bacterium SY3-13.</title>
        <authorList>
            <person name="Sun C."/>
        </authorList>
    </citation>
    <scope>NUCLEOTIDE SEQUENCE [LARGE SCALE GENOMIC DNA]</scope>
    <source>
        <strain evidence="2 3">SY3-13</strain>
    </source>
</reference>
<feature type="chain" id="PRO_5014831971" evidence="1">
    <location>
        <begin position="20"/>
        <end position="62"/>
    </location>
</feature>
<organism evidence="2 3">
    <name type="scientific">Minwuia thermotolerans</name>
    <dbReference type="NCBI Taxonomy" id="2056226"/>
    <lineage>
        <taxon>Bacteria</taxon>
        <taxon>Pseudomonadati</taxon>
        <taxon>Pseudomonadota</taxon>
        <taxon>Alphaproteobacteria</taxon>
        <taxon>Minwuiales</taxon>
        <taxon>Minwuiaceae</taxon>
        <taxon>Minwuia</taxon>
    </lineage>
</organism>
<evidence type="ECO:0000313" key="3">
    <source>
        <dbReference type="Proteomes" id="UP000229498"/>
    </source>
</evidence>
<dbReference type="RefSeq" id="WP_109792069.1">
    <property type="nucleotide sequence ID" value="NZ_PHIG01000033.1"/>
</dbReference>
<dbReference type="PROSITE" id="PS51257">
    <property type="entry name" value="PROKAR_LIPOPROTEIN"/>
    <property type="match status" value="1"/>
</dbReference>